<dbReference type="RefSeq" id="WP_116756896.1">
    <property type="nucleotide sequence ID" value="NZ_JBHUEX010000001.1"/>
</dbReference>
<name>A0A2V1HPD1_9MICO</name>
<sequence>MLIEVKVAGWEQRCCGEAFAVGGVGSWNVIADDPAQTVHLSTFHTEQHGQAEPEVPNWSVEGTIRAIDGLVGQHARVPGRPGMLVWAEDRSKSYPMESVTAEGEDDDQYYDTYLVTLEVPDDFLLPDYVESEWSIRRREAEAARRARSRAAMTDEVGRELEALADQAQTRFARAADILRDTDSSAISFRPHAQYTADLHWARVDDQGPDLIQVEVADGSWTIPASLESVAELRGVLESASAGRVEERFEGRPVLGLITTVTIRDFRSDVDRGSDLKAGGRERKWVSTPGSMDSRKTSGVRIFRPWS</sequence>
<comment type="caution">
    <text evidence="1">The sequence shown here is derived from an EMBL/GenBank/DDBJ whole genome shotgun (WGS) entry which is preliminary data.</text>
</comment>
<organism evidence="1 2">
    <name type="scientific">Amnibacterium flavum</name>
    <dbReference type="NCBI Taxonomy" id="2173173"/>
    <lineage>
        <taxon>Bacteria</taxon>
        <taxon>Bacillati</taxon>
        <taxon>Actinomycetota</taxon>
        <taxon>Actinomycetes</taxon>
        <taxon>Micrococcales</taxon>
        <taxon>Microbacteriaceae</taxon>
        <taxon>Amnibacterium</taxon>
    </lineage>
</organism>
<dbReference type="EMBL" id="QEOP01000002">
    <property type="protein sequence ID" value="PVZ94385.1"/>
    <property type="molecule type" value="Genomic_DNA"/>
</dbReference>
<dbReference type="Pfam" id="PF20218">
    <property type="entry name" value="DUF6578"/>
    <property type="match status" value="1"/>
</dbReference>
<dbReference type="InterPro" id="IPR046485">
    <property type="entry name" value="DUF6578"/>
</dbReference>
<protein>
    <submittedName>
        <fullName evidence="1">Uncharacterized protein</fullName>
    </submittedName>
</protein>
<reference evidence="1 2" key="1">
    <citation type="submission" date="2018-05" db="EMBL/GenBank/DDBJ databases">
        <title>Amnibacterium sp. M8JJ-5, whole genome shotgun sequence.</title>
        <authorList>
            <person name="Tuo L."/>
        </authorList>
    </citation>
    <scope>NUCLEOTIDE SEQUENCE [LARGE SCALE GENOMIC DNA]</scope>
    <source>
        <strain evidence="1 2">M8JJ-5</strain>
    </source>
</reference>
<accession>A0A2V1HPD1</accession>
<dbReference type="Proteomes" id="UP000244893">
    <property type="component" value="Unassembled WGS sequence"/>
</dbReference>
<dbReference type="OrthoDB" id="2084645at2"/>
<proteinExistence type="predicted"/>
<evidence type="ECO:0000313" key="1">
    <source>
        <dbReference type="EMBL" id="PVZ94385.1"/>
    </source>
</evidence>
<evidence type="ECO:0000313" key="2">
    <source>
        <dbReference type="Proteomes" id="UP000244893"/>
    </source>
</evidence>
<gene>
    <name evidence="1" type="ORF">DDQ50_11750</name>
</gene>
<keyword evidence="2" id="KW-1185">Reference proteome</keyword>
<dbReference type="AlphaFoldDB" id="A0A2V1HPD1"/>